<evidence type="ECO:0000256" key="2">
    <source>
        <dbReference type="ARBA" id="ARBA00022803"/>
    </source>
</evidence>
<dbReference type="Pfam" id="PF01381">
    <property type="entry name" value="HTH_3"/>
    <property type="match status" value="1"/>
</dbReference>
<feature type="repeat" description="TPR" evidence="3">
    <location>
        <begin position="319"/>
        <end position="352"/>
    </location>
</feature>
<dbReference type="Proteomes" id="UP000503088">
    <property type="component" value="Chromosome"/>
</dbReference>
<dbReference type="SMART" id="SM00028">
    <property type="entry name" value="TPR"/>
    <property type="match status" value="6"/>
</dbReference>
<dbReference type="GO" id="GO:0003677">
    <property type="term" value="F:DNA binding"/>
    <property type="evidence" value="ECO:0007669"/>
    <property type="project" value="InterPro"/>
</dbReference>
<organism evidence="5 6">
    <name type="scientific">Kroppenstedtia pulmonis</name>
    <dbReference type="NCBI Taxonomy" id="1380685"/>
    <lineage>
        <taxon>Bacteria</taxon>
        <taxon>Bacillati</taxon>
        <taxon>Bacillota</taxon>
        <taxon>Bacilli</taxon>
        <taxon>Bacillales</taxon>
        <taxon>Thermoactinomycetaceae</taxon>
        <taxon>Kroppenstedtia</taxon>
    </lineage>
</organism>
<dbReference type="Gene3D" id="1.25.40.10">
    <property type="entry name" value="Tetratricopeptide repeat domain"/>
    <property type="match status" value="2"/>
</dbReference>
<gene>
    <name evidence="5" type="ORF">GXN76_01705</name>
</gene>
<dbReference type="AlphaFoldDB" id="A0A7D3XNU7"/>
<dbReference type="PANTHER" id="PTHR45641:SF19">
    <property type="entry name" value="NEPHROCYSTIN-3"/>
    <property type="match status" value="1"/>
</dbReference>
<evidence type="ECO:0000313" key="6">
    <source>
        <dbReference type="Proteomes" id="UP000503088"/>
    </source>
</evidence>
<keyword evidence="6" id="KW-1185">Reference proteome</keyword>
<name>A0A7D3XNU7_9BACL</name>
<dbReference type="PROSITE" id="PS50943">
    <property type="entry name" value="HTH_CROC1"/>
    <property type="match status" value="1"/>
</dbReference>
<dbReference type="InterPro" id="IPR011990">
    <property type="entry name" value="TPR-like_helical_dom_sf"/>
</dbReference>
<feature type="repeat" description="TPR" evidence="3">
    <location>
        <begin position="359"/>
        <end position="392"/>
    </location>
</feature>
<proteinExistence type="predicted"/>
<protein>
    <submittedName>
        <fullName evidence="5">Helix-turn-helix transcriptional regulator</fullName>
    </submittedName>
</protein>
<dbReference type="Gene3D" id="1.10.260.40">
    <property type="entry name" value="lambda repressor-like DNA-binding domains"/>
    <property type="match status" value="1"/>
</dbReference>
<dbReference type="SMART" id="SM00530">
    <property type="entry name" value="HTH_XRE"/>
    <property type="match status" value="1"/>
</dbReference>
<evidence type="ECO:0000313" key="5">
    <source>
        <dbReference type="EMBL" id="QKG83307.1"/>
    </source>
</evidence>
<accession>A0A7D3XNU7</accession>
<dbReference type="KEGG" id="kpul:GXN76_01705"/>
<evidence type="ECO:0000256" key="3">
    <source>
        <dbReference type="PROSITE-ProRule" id="PRU00339"/>
    </source>
</evidence>
<dbReference type="EMBL" id="CP048104">
    <property type="protein sequence ID" value="QKG83307.1"/>
    <property type="molecule type" value="Genomic_DNA"/>
</dbReference>
<dbReference type="InterPro" id="IPR010982">
    <property type="entry name" value="Lambda_DNA-bd_dom_sf"/>
</dbReference>
<reference evidence="5 6" key="1">
    <citation type="submission" date="2020-01" db="EMBL/GenBank/DDBJ databases">
        <authorList>
            <person name="Gulvik C.A."/>
            <person name="Batra D.G."/>
        </authorList>
    </citation>
    <scope>NUCLEOTIDE SEQUENCE [LARGE SCALE GENOMIC DNA]</scope>
    <source>
        <strain evidence="5 6">W9323</strain>
    </source>
</reference>
<dbReference type="PANTHER" id="PTHR45641">
    <property type="entry name" value="TETRATRICOPEPTIDE REPEAT PROTEIN (AFU_ORTHOLOGUE AFUA_6G03870)"/>
    <property type="match status" value="1"/>
</dbReference>
<keyword evidence="2 3" id="KW-0802">TPR repeat</keyword>
<dbReference type="InterPro" id="IPR001387">
    <property type="entry name" value="Cro/C1-type_HTH"/>
</dbReference>
<evidence type="ECO:0000256" key="1">
    <source>
        <dbReference type="ARBA" id="ARBA00022737"/>
    </source>
</evidence>
<dbReference type="RefSeq" id="WP_173219805.1">
    <property type="nucleotide sequence ID" value="NZ_CP048104.1"/>
</dbReference>
<dbReference type="CDD" id="cd00093">
    <property type="entry name" value="HTH_XRE"/>
    <property type="match status" value="1"/>
</dbReference>
<dbReference type="Pfam" id="PF13424">
    <property type="entry name" value="TPR_12"/>
    <property type="match status" value="1"/>
</dbReference>
<dbReference type="InterPro" id="IPR019734">
    <property type="entry name" value="TPR_rpt"/>
</dbReference>
<evidence type="ECO:0000259" key="4">
    <source>
        <dbReference type="PROSITE" id="PS50943"/>
    </source>
</evidence>
<dbReference type="PROSITE" id="PS50005">
    <property type="entry name" value="TPR"/>
    <property type="match status" value="3"/>
</dbReference>
<keyword evidence="1" id="KW-0677">Repeat</keyword>
<sequence>MSHLDVNEIGEIIRKIRKEQGFRLEDLSDDNISPATISNIERGVPHVKQDKIRYLLNKLNIDPDQLPYLILQEQQELQDLEFALFSAEVTRDMGQPFESLQELKEIQIDDSHPYASHYYYLTGKCYAGLKKWSNAEHSFYQAIRMINQTPTLNQTNLEAASFAELGLCSYLQNDLQKALILTDNGLNAFVERGERIYVRHVLHLNKAIYLERLGRIGESMRVVQDSWDLFPEIDEIDTILTFYWLRSELLRRMGQYEEALYYAQRGLEIGRRNKNFDLMFDQWTVLGSVYVSMNKLNRAEVCFKKALHLKGISQKSKLITTYARLGVLYISQKNWDAAYEMIKEAIRLGEQYNNIPRFITALHVMGDLNYFRGNNKEAIPYYQRALELSVKHDFKKKQHNALLRLAQCWENVDERVFNELTNNIYAVQLELQKEEVSLLDESD</sequence>
<dbReference type="SUPFAM" id="SSF48452">
    <property type="entry name" value="TPR-like"/>
    <property type="match status" value="2"/>
</dbReference>
<dbReference type="Pfam" id="PF13181">
    <property type="entry name" value="TPR_8"/>
    <property type="match status" value="1"/>
</dbReference>
<feature type="repeat" description="TPR" evidence="3">
    <location>
        <begin position="280"/>
        <end position="313"/>
    </location>
</feature>
<feature type="domain" description="HTH cro/C1-type" evidence="4">
    <location>
        <begin position="13"/>
        <end position="66"/>
    </location>
</feature>
<dbReference type="SUPFAM" id="SSF47413">
    <property type="entry name" value="lambda repressor-like DNA-binding domains"/>
    <property type="match status" value="1"/>
</dbReference>